<dbReference type="EMBL" id="QGHE01000012">
    <property type="protein sequence ID" value="PWJ75817.1"/>
    <property type="molecule type" value="Genomic_DNA"/>
</dbReference>
<gene>
    <name evidence="4" type="ORF">C7430_1124</name>
    <name evidence="3" type="ORF">DAPPPG734_24465</name>
</gene>
<dbReference type="InterPro" id="IPR001633">
    <property type="entry name" value="EAL_dom"/>
</dbReference>
<dbReference type="PROSITE" id="PS50883">
    <property type="entry name" value="EAL"/>
    <property type="match status" value="1"/>
</dbReference>
<dbReference type="InterPro" id="IPR035919">
    <property type="entry name" value="EAL_sf"/>
</dbReference>
<dbReference type="GO" id="GO:0009882">
    <property type="term" value="F:blue light photoreceptor activity"/>
    <property type="evidence" value="ECO:0007669"/>
    <property type="project" value="InterPro"/>
</dbReference>
<protein>
    <submittedName>
        <fullName evidence="4">EAL domain-containing protein (Putative c-di-GMP-specific phosphodiesterase class I)</fullName>
    </submittedName>
</protein>
<dbReference type="Gene3D" id="3.30.70.100">
    <property type="match status" value="1"/>
</dbReference>
<dbReference type="CDD" id="cd01948">
    <property type="entry name" value="EAL"/>
    <property type="match status" value="1"/>
</dbReference>
<keyword evidence="3" id="KW-0614">Plasmid</keyword>
<proteinExistence type="predicted"/>
<dbReference type="Pfam" id="PF04940">
    <property type="entry name" value="BLUF"/>
    <property type="match status" value="1"/>
</dbReference>
<evidence type="ECO:0000313" key="6">
    <source>
        <dbReference type="Proteomes" id="UP001158961"/>
    </source>
</evidence>
<dbReference type="RefSeq" id="WP_031593091.1">
    <property type="nucleotide sequence ID" value="NZ_CAJOSF010000012.1"/>
</dbReference>
<evidence type="ECO:0000313" key="4">
    <source>
        <dbReference type="EMBL" id="PWJ75817.1"/>
    </source>
</evidence>
<dbReference type="SUPFAM" id="SSF54975">
    <property type="entry name" value="Acylphosphatase/BLUF domain-like"/>
    <property type="match status" value="1"/>
</dbReference>
<geneLocation type="plasmid" evidence="3 6">
    <name>P3</name>
</geneLocation>
<evidence type="ECO:0000259" key="1">
    <source>
        <dbReference type="PROSITE" id="PS50883"/>
    </source>
</evidence>
<organism evidence="3 6">
    <name type="scientific">Enterobacter agglomerans</name>
    <name type="common">Erwinia herbicola</name>
    <name type="synonym">Pantoea agglomerans</name>
    <dbReference type="NCBI Taxonomy" id="549"/>
    <lineage>
        <taxon>Bacteria</taxon>
        <taxon>Pseudomonadati</taxon>
        <taxon>Pseudomonadota</taxon>
        <taxon>Gammaproteobacteria</taxon>
        <taxon>Enterobacterales</taxon>
        <taxon>Erwiniaceae</taxon>
        <taxon>Pantoea</taxon>
        <taxon>Pantoea agglomerans group</taxon>
    </lineage>
</organism>
<name>A0AAN2K8X1_ENTAG</name>
<evidence type="ECO:0000313" key="3">
    <source>
        <dbReference type="EMBL" id="CAH6378179.1"/>
    </source>
</evidence>
<dbReference type="Pfam" id="PF00563">
    <property type="entry name" value="EAL"/>
    <property type="match status" value="1"/>
</dbReference>
<dbReference type="PANTHER" id="PTHR33121">
    <property type="entry name" value="CYCLIC DI-GMP PHOSPHODIESTERASE PDEF"/>
    <property type="match status" value="1"/>
</dbReference>
<accession>A0AAN2K8X1</accession>
<feature type="domain" description="EAL" evidence="1">
    <location>
        <begin position="153"/>
        <end position="403"/>
    </location>
</feature>
<dbReference type="EMBL" id="OW970318">
    <property type="protein sequence ID" value="CAH6378179.1"/>
    <property type="molecule type" value="Genomic_DNA"/>
</dbReference>
<dbReference type="SMART" id="SM00052">
    <property type="entry name" value="EAL"/>
    <property type="match status" value="1"/>
</dbReference>
<dbReference type="AlphaFoldDB" id="A0AAN2K8X1"/>
<dbReference type="GO" id="GO:0071949">
    <property type="term" value="F:FAD binding"/>
    <property type="evidence" value="ECO:0007669"/>
    <property type="project" value="InterPro"/>
</dbReference>
<sequence>MLSTLIYRSQLAGSVSPERLKALVERASIKNAEAEVTGILLYDGQHFFQVLEGSVDNVHTVFQRISQDERHFNLIELMRDYAPARRFGHAGMALFDLRDYQKHTVVDALLKRVTLSDERIRDDRVVKFLRSFVEGRDKETFIKIDPASQWTLTTPVTSETQPAWQPAPGQRCEFALQPIVDTANRRIVSCEALIRGQHGASPADYFSQLPESERYQGDLHSKTYAFQLARHLGLREQTLSVNLLPMSLVVIDNAVEHLIQQIRQQGLRPEQVVVEVTEDEIISRFDAFQFAVQQLKAAGISLALDDFGAGFAGLSLLADFQPDKVKIDRKLITDIHRSGPRQAIVMAIIKCCQALEITVIAEGVEKIEEWLWLEGAGVRYYQGFLFARPALNALPAVSWPARRPESPSP</sequence>
<dbReference type="InterPro" id="IPR036046">
    <property type="entry name" value="Acylphosphatase-like_dom_sf"/>
</dbReference>
<dbReference type="Proteomes" id="UP001158961">
    <property type="component" value="Plasmid P3"/>
</dbReference>
<reference evidence="3" key="2">
    <citation type="submission" date="2022-05" db="EMBL/GenBank/DDBJ databases">
        <authorList>
            <person name="Pothier F. J."/>
        </authorList>
    </citation>
    <scope>NUCLEOTIDE SEQUENCE</scope>
    <source>
        <strain evidence="3">DAPP-PG734</strain>
        <plasmid evidence="3">P3</plasmid>
    </source>
</reference>
<dbReference type="Gene3D" id="3.20.20.450">
    <property type="entry name" value="EAL domain"/>
    <property type="match status" value="1"/>
</dbReference>
<evidence type="ECO:0000259" key="2">
    <source>
        <dbReference type="PROSITE" id="PS50925"/>
    </source>
</evidence>
<reference evidence="4 5" key="1">
    <citation type="submission" date="2018-05" db="EMBL/GenBank/DDBJ databases">
        <title>Genomic Encyclopedia of Type Strains, Phase IV (KMG-V): Genome sequencing to study the core and pangenomes of soil and plant-associated prokaryotes.</title>
        <authorList>
            <person name="Whitman W."/>
        </authorList>
    </citation>
    <scope>NUCLEOTIDE SEQUENCE [LARGE SCALE GENOMIC DNA]</scope>
    <source>
        <strain evidence="4 5">PNG 92-11</strain>
    </source>
</reference>
<dbReference type="PANTHER" id="PTHR33121:SF15">
    <property type="entry name" value="BLUE LIGHT- AND TEMPERATURE-REGULATED ANTIREPRESSOR BLUF"/>
    <property type="match status" value="1"/>
</dbReference>
<evidence type="ECO:0000313" key="5">
    <source>
        <dbReference type="Proteomes" id="UP000245996"/>
    </source>
</evidence>
<dbReference type="Proteomes" id="UP000245996">
    <property type="component" value="Unassembled WGS sequence"/>
</dbReference>
<dbReference type="PROSITE" id="PS50925">
    <property type="entry name" value="BLUF"/>
    <property type="match status" value="1"/>
</dbReference>
<feature type="domain" description="BLUF" evidence="2">
    <location>
        <begin position="2"/>
        <end position="93"/>
    </location>
</feature>
<dbReference type="InterPro" id="IPR007024">
    <property type="entry name" value="BLUF_domain"/>
</dbReference>
<dbReference type="GO" id="GO:0071111">
    <property type="term" value="F:cyclic-guanylate-specific phosphodiesterase activity"/>
    <property type="evidence" value="ECO:0007669"/>
    <property type="project" value="InterPro"/>
</dbReference>
<dbReference type="SUPFAM" id="SSF141868">
    <property type="entry name" value="EAL domain-like"/>
    <property type="match status" value="1"/>
</dbReference>
<dbReference type="SMART" id="SM01034">
    <property type="entry name" value="BLUF"/>
    <property type="match status" value="1"/>
</dbReference>
<dbReference type="InterPro" id="IPR050706">
    <property type="entry name" value="Cyclic-di-GMP_PDE-like"/>
</dbReference>